<dbReference type="InterPro" id="IPR018594">
    <property type="entry name" value="DUF2023"/>
</dbReference>
<dbReference type="Gene3D" id="3.30.2190.10">
    <property type="entry name" value="PG1857-like"/>
    <property type="match status" value="1"/>
</dbReference>
<dbReference type="SUPFAM" id="SSF160448">
    <property type="entry name" value="PG1857-like"/>
    <property type="match status" value="1"/>
</dbReference>
<evidence type="ECO:0000259" key="1">
    <source>
        <dbReference type="Pfam" id="PF09633"/>
    </source>
</evidence>
<protein>
    <submittedName>
        <fullName evidence="2">DUF2023 family protein</fullName>
    </submittedName>
</protein>
<dbReference type="EMBL" id="JACJJG010000056">
    <property type="protein sequence ID" value="MBM6674150.1"/>
    <property type="molecule type" value="Genomic_DNA"/>
</dbReference>
<accession>A0A938WU96</accession>
<sequence>MQTEILPPDMKVLMNHIYEYKKGVRRMVLFTFNKKYEEYAVGRLRRQNISYIITPVGNDRMNLFFGRPECLDAVRLMLTRPLNMLSPEEDFILGAMLGYDICAQCERYCERKCRECKQAQ</sequence>
<reference evidence="2" key="2">
    <citation type="journal article" date="2021" name="Sci. Rep.">
        <title>The distribution of antibiotic resistance genes in chicken gut microbiota commensals.</title>
        <authorList>
            <person name="Juricova H."/>
            <person name="Matiasovicova J."/>
            <person name="Kubasova T."/>
            <person name="Cejkova D."/>
            <person name="Rychlik I."/>
        </authorList>
    </citation>
    <scope>NUCLEOTIDE SEQUENCE</scope>
    <source>
        <strain evidence="2">An824</strain>
    </source>
</reference>
<reference evidence="2" key="1">
    <citation type="submission" date="2020-08" db="EMBL/GenBank/DDBJ databases">
        <authorList>
            <person name="Cejkova D."/>
            <person name="Kubasova T."/>
            <person name="Jahodarova E."/>
            <person name="Rychlik I."/>
        </authorList>
    </citation>
    <scope>NUCLEOTIDE SEQUENCE</scope>
    <source>
        <strain evidence="2">An824</strain>
    </source>
</reference>
<dbReference type="Pfam" id="PF09633">
    <property type="entry name" value="DUF2023"/>
    <property type="match status" value="1"/>
</dbReference>
<evidence type="ECO:0000313" key="2">
    <source>
        <dbReference type="EMBL" id="MBM6674150.1"/>
    </source>
</evidence>
<comment type="caution">
    <text evidence="2">The sequence shown here is derived from an EMBL/GenBank/DDBJ whole genome shotgun (WGS) entry which is preliminary data.</text>
</comment>
<dbReference type="Proteomes" id="UP000706891">
    <property type="component" value="Unassembled WGS sequence"/>
</dbReference>
<dbReference type="AlphaFoldDB" id="A0A938WU96"/>
<gene>
    <name evidence="2" type="ORF">H6A34_09715</name>
</gene>
<organism evidence="2 3">
    <name type="scientific">Marseilla massiliensis</name>
    <dbReference type="NCBI Taxonomy" id="1841864"/>
    <lineage>
        <taxon>Bacteria</taxon>
        <taxon>Pseudomonadati</taxon>
        <taxon>Bacteroidota</taxon>
        <taxon>Bacteroidia</taxon>
        <taxon>Bacteroidales</taxon>
        <taxon>Prevotellaceae</taxon>
        <taxon>Marseilla</taxon>
    </lineage>
</organism>
<dbReference type="InterPro" id="IPR036780">
    <property type="entry name" value="PG1857-like_sf"/>
</dbReference>
<evidence type="ECO:0000313" key="3">
    <source>
        <dbReference type="Proteomes" id="UP000706891"/>
    </source>
</evidence>
<keyword evidence="3" id="KW-1185">Reference proteome</keyword>
<name>A0A938WU96_9BACT</name>
<dbReference type="RefSeq" id="WP_205105246.1">
    <property type="nucleotide sequence ID" value="NZ_JACJJG010000056.1"/>
</dbReference>
<proteinExistence type="predicted"/>
<feature type="domain" description="DUF2023" evidence="1">
    <location>
        <begin position="11"/>
        <end position="111"/>
    </location>
</feature>